<name>A0A371NCV2_9EURY</name>
<proteinExistence type="predicted"/>
<evidence type="ECO:0000313" key="2">
    <source>
        <dbReference type="EMBL" id="REE28345.1"/>
    </source>
</evidence>
<dbReference type="Pfam" id="PF01207">
    <property type="entry name" value="Dus"/>
    <property type="match status" value="1"/>
</dbReference>
<dbReference type="PANTHER" id="PTHR11082:SF36">
    <property type="entry name" value="DUS-LIKE FMN-BINDING DOMAIN-CONTAINING PROTEIN"/>
    <property type="match status" value="1"/>
</dbReference>
<feature type="domain" description="DUS-like FMN-binding" evidence="1">
    <location>
        <begin position="78"/>
        <end position="231"/>
    </location>
</feature>
<dbReference type="AlphaFoldDB" id="A0A371NCV2"/>
<accession>A0A371NCV2</accession>
<dbReference type="NCBIfam" id="TIGR00736">
    <property type="entry name" value="nifR3_rel_arch"/>
    <property type="match status" value="1"/>
</dbReference>
<dbReference type="PANTHER" id="PTHR11082">
    <property type="entry name" value="TRNA-DIHYDROURIDINE SYNTHASE"/>
    <property type="match status" value="1"/>
</dbReference>
<sequence>MVLAPMAGISDAEFCMKLIPYGFDMVTLGGYNADRETSMAGRLIARRGRPEFDFDCSELRSIIDHEASRIKERFDVRVSVNLRALEPERIVEISSIESVDVVEINAHCRQPEITGIGAGQSMLLDPEFLEDFTAEVVGKARSEVSVKIRGNVPGADTPGVAGVLADLGVDYIHLDAMKPGEDRADLELVSTVSEVKGDSLLIGNNSVRDLESARAMLAAGADAVSVARAAISGRISFNLRELKFNSD</sequence>
<dbReference type="EMBL" id="QREL01000001">
    <property type="protein sequence ID" value="REE28345.1"/>
    <property type="molecule type" value="Genomic_DNA"/>
</dbReference>
<reference evidence="2 3" key="1">
    <citation type="submission" date="2018-07" db="EMBL/GenBank/DDBJ databases">
        <title>Genomic Encyclopedia of Type Strains, Phase IV (KMG-IV): sequencing the most valuable type-strain genomes for metagenomic binning, comparative biology and taxonomic classification.</title>
        <authorList>
            <person name="Goeker M."/>
        </authorList>
    </citation>
    <scope>NUCLEOTIDE SEQUENCE [LARGE SCALE GENOMIC DNA]</scope>
    <source>
        <strain evidence="2 3">DSM 7466</strain>
    </source>
</reference>
<dbReference type="InterPro" id="IPR005270">
    <property type="entry name" value="tRNA_dU_NifR3-rel"/>
</dbReference>
<dbReference type="SUPFAM" id="SSF51395">
    <property type="entry name" value="FMN-linked oxidoreductases"/>
    <property type="match status" value="1"/>
</dbReference>
<protein>
    <submittedName>
        <fullName evidence="2">TIM-barrel protein</fullName>
    </submittedName>
</protein>
<organism evidence="2 3">
    <name type="scientific">Methanothermobacter defluvii</name>
    <dbReference type="NCBI Taxonomy" id="49339"/>
    <lineage>
        <taxon>Archaea</taxon>
        <taxon>Methanobacteriati</taxon>
        <taxon>Methanobacteriota</taxon>
        <taxon>Methanomada group</taxon>
        <taxon>Methanobacteria</taxon>
        <taxon>Methanobacteriales</taxon>
        <taxon>Methanobacteriaceae</taxon>
        <taxon>Methanothermobacter</taxon>
    </lineage>
</organism>
<dbReference type="Gene3D" id="3.20.20.70">
    <property type="entry name" value="Aldolase class I"/>
    <property type="match status" value="1"/>
</dbReference>
<dbReference type="InterPro" id="IPR035587">
    <property type="entry name" value="DUS-like_FMN-bd"/>
</dbReference>
<evidence type="ECO:0000313" key="3">
    <source>
        <dbReference type="Proteomes" id="UP000256864"/>
    </source>
</evidence>
<evidence type="ECO:0000259" key="1">
    <source>
        <dbReference type="Pfam" id="PF01207"/>
    </source>
</evidence>
<dbReference type="InterPro" id="IPR013785">
    <property type="entry name" value="Aldolase_TIM"/>
</dbReference>
<keyword evidence="3" id="KW-1185">Reference proteome</keyword>
<gene>
    <name evidence="2" type="ORF">C7452_0353</name>
</gene>
<comment type="caution">
    <text evidence="2">The sequence shown here is derived from an EMBL/GenBank/DDBJ whole genome shotgun (WGS) entry which is preliminary data.</text>
</comment>
<dbReference type="Proteomes" id="UP000256864">
    <property type="component" value="Unassembled WGS sequence"/>
</dbReference>